<keyword evidence="1" id="KW-0472">Membrane</keyword>
<keyword evidence="1" id="KW-1133">Transmembrane helix</keyword>
<evidence type="ECO:0000256" key="1">
    <source>
        <dbReference type="SAM" id="Phobius"/>
    </source>
</evidence>
<protein>
    <submittedName>
        <fullName evidence="2">Uncharacterized protein</fullName>
    </submittedName>
</protein>
<dbReference type="EMBL" id="LAZR01032823">
    <property type="protein sequence ID" value="KKL49820.1"/>
    <property type="molecule type" value="Genomic_DNA"/>
</dbReference>
<organism evidence="2">
    <name type="scientific">marine sediment metagenome</name>
    <dbReference type="NCBI Taxonomy" id="412755"/>
    <lineage>
        <taxon>unclassified sequences</taxon>
        <taxon>metagenomes</taxon>
        <taxon>ecological metagenomes</taxon>
    </lineage>
</organism>
<comment type="caution">
    <text evidence="2">The sequence shown here is derived from an EMBL/GenBank/DDBJ whole genome shotgun (WGS) entry which is preliminary data.</text>
</comment>
<proteinExistence type="predicted"/>
<evidence type="ECO:0000313" key="2">
    <source>
        <dbReference type="EMBL" id="KKL49820.1"/>
    </source>
</evidence>
<feature type="transmembrane region" description="Helical" evidence="1">
    <location>
        <begin position="12"/>
        <end position="36"/>
    </location>
</feature>
<gene>
    <name evidence="2" type="ORF">LCGC14_2311700</name>
</gene>
<dbReference type="AlphaFoldDB" id="A0A0F9EXV9"/>
<keyword evidence="1" id="KW-0812">Transmembrane</keyword>
<name>A0A0F9EXV9_9ZZZZ</name>
<accession>A0A0F9EXV9</accession>
<sequence>MKNNKQGSSFNLRPVIFIVSIFPGWILCMTLGLFGYDKTAGTLAANFYSWCMK</sequence>
<reference evidence="2" key="1">
    <citation type="journal article" date="2015" name="Nature">
        <title>Complex archaea that bridge the gap between prokaryotes and eukaryotes.</title>
        <authorList>
            <person name="Spang A."/>
            <person name="Saw J.H."/>
            <person name="Jorgensen S.L."/>
            <person name="Zaremba-Niedzwiedzka K."/>
            <person name="Martijn J."/>
            <person name="Lind A.E."/>
            <person name="van Eijk R."/>
            <person name="Schleper C."/>
            <person name="Guy L."/>
            <person name="Ettema T.J."/>
        </authorList>
    </citation>
    <scope>NUCLEOTIDE SEQUENCE</scope>
</reference>